<dbReference type="EMBL" id="QGNW01000256">
    <property type="protein sequence ID" value="RVW81107.1"/>
    <property type="molecule type" value="Genomic_DNA"/>
</dbReference>
<dbReference type="SUPFAM" id="SSF56672">
    <property type="entry name" value="DNA/RNA polymerases"/>
    <property type="match status" value="1"/>
</dbReference>
<dbReference type="InterPro" id="IPR043502">
    <property type="entry name" value="DNA/RNA_pol_sf"/>
</dbReference>
<evidence type="ECO:0000256" key="1">
    <source>
        <dbReference type="ARBA" id="ARBA00022750"/>
    </source>
</evidence>
<keyword evidence="1" id="KW-0645">Protease</keyword>
<gene>
    <name evidence="4" type="primary">RE2_757</name>
    <name evidence="4" type="ORF">CK203_044715</name>
</gene>
<dbReference type="PANTHER" id="PTHR11439">
    <property type="entry name" value="GAG-POL-RELATED RETROTRANSPOSON"/>
    <property type="match status" value="1"/>
</dbReference>
<comment type="caution">
    <text evidence="4">The sequence shown here is derived from an EMBL/GenBank/DDBJ whole genome shotgun (WGS) entry which is preliminary data.</text>
</comment>
<sequence length="897" mass="102479">MKNPTKPVWIAERETKEGRNQREFATYLEMYESDRHRRRRTAIGRPPRDPTKRTPFSWSVKGAIKARLNHASPEKRLYCPYFLTFISLLPLMMSNTSKVDSSISSETTIQQSTPLAEFQNIVGSFKLNGGNYLEWSQLVKTYIKGKGKLNHPIGPVVSKDDPRFVMWDEEDSQIMSWLWNSMQSDITQMYELKTRIHNTKQGILSVTEYYNVIKSLWLELDQYQNLRMKCSIDATMHQEFIERERVYDFLAGLNVELDQVRVQIFGKEPLPSLNKAFAIVRGEERRRNIMLEKGNTMDRSVLAISKPRVNSGYKSQANLAEIGGKQQEENFDQEMELKKEEIDKLKRFISKLEKPEGHSHFAQTGASDHMANSSKAFSNYIPCPGNQKIKIADGTLVTVAGQGDVFLTSSLTLRNVLHDLLIGKVIEHAREEGGLFLLEAESGTTCPAPHTYLSKHHTPAEEQGEPFAEDKEFFPSLPTLPILENSTKTVQTKGSDFSIAVTPENTKNTAPENASNTAPRGRIFKCHSRSIQGGSNWPQKLHMSQSFNQKKEKRKVGCKWVFPTKFRADGTLERYKARLVAKGYTQTHGIDYHESFAPVVKMNTIQILLSLATNLDWSLQQLDVKNAFLHGDIEEEVYMEVPMGLEEKFEQGKVCKLKKALYGLKQSPRAWFGRFTKTMNSMGYNQSQGDHTLFFKQTEMNKKYTLDLLKEIGMSGCKPAETPIEQSHKLNEGKGRTPVNKERYQHLVGKLIYLAHTRPDIAYAVSVVSQFMHDPREVHMEALFKVLKYLKSSLGQGIHFKRGGRGNLVTWRSKKQSVVARSSAEAEFRAMAHGICELLWIKIILSDLGIKWKEPMKLYCDIKSAISIAHNPVQHDRTKHVEVDRHFIKEKLKNGLI</sequence>
<proteinExistence type="predicted"/>
<dbReference type="InterPro" id="IPR054722">
    <property type="entry name" value="PolX-like_BBD"/>
</dbReference>
<dbReference type="PANTHER" id="PTHR11439:SF440">
    <property type="entry name" value="INTEGRASE CATALYTIC DOMAIN-CONTAINING PROTEIN"/>
    <property type="match status" value="1"/>
</dbReference>
<dbReference type="CDD" id="cd09272">
    <property type="entry name" value="RNase_HI_RT_Ty1"/>
    <property type="match status" value="1"/>
</dbReference>
<dbReference type="Proteomes" id="UP000288805">
    <property type="component" value="Unassembled WGS sequence"/>
</dbReference>
<dbReference type="GO" id="GO:0004190">
    <property type="term" value="F:aspartic-type endopeptidase activity"/>
    <property type="evidence" value="ECO:0007669"/>
    <property type="project" value="UniProtKB-KW"/>
</dbReference>
<evidence type="ECO:0000259" key="2">
    <source>
        <dbReference type="Pfam" id="PF07727"/>
    </source>
</evidence>
<evidence type="ECO:0000313" key="5">
    <source>
        <dbReference type="Proteomes" id="UP000288805"/>
    </source>
</evidence>
<evidence type="ECO:0000313" key="4">
    <source>
        <dbReference type="EMBL" id="RVW81107.1"/>
    </source>
</evidence>
<keyword evidence="1" id="KW-0378">Hydrolase</keyword>
<feature type="domain" description="Retrovirus-related Pol polyprotein from transposon TNT 1-94-like beta-barrel" evidence="3">
    <location>
        <begin position="363"/>
        <end position="418"/>
    </location>
</feature>
<keyword evidence="1" id="KW-0064">Aspartyl protease</keyword>
<evidence type="ECO:0000259" key="3">
    <source>
        <dbReference type="Pfam" id="PF22936"/>
    </source>
</evidence>
<organism evidence="4 5">
    <name type="scientific">Vitis vinifera</name>
    <name type="common">Grape</name>
    <dbReference type="NCBI Taxonomy" id="29760"/>
    <lineage>
        <taxon>Eukaryota</taxon>
        <taxon>Viridiplantae</taxon>
        <taxon>Streptophyta</taxon>
        <taxon>Embryophyta</taxon>
        <taxon>Tracheophyta</taxon>
        <taxon>Spermatophyta</taxon>
        <taxon>Magnoliopsida</taxon>
        <taxon>eudicotyledons</taxon>
        <taxon>Gunneridae</taxon>
        <taxon>Pentapetalae</taxon>
        <taxon>rosids</taxon>
        <taxon>Vitales</taxon>
        <taxon>Vitaceae</taxon>
        <taxon>Viteae</taxon>
        <taxon>Vitis</taxon>
    </lineage>
</organism>
<feature type="domain" description="Reverse transcriptase Ty1/copia-type" evidence="2">
    <location>
        <begin position="550"/>
        <end position="701"/>
    </location>
</feature>
<dbReference type="Pfam" id="PF07727">
    <property type="entry name" value="RVT_2"/>
    <property type="match status" value="1"/>
</dbReference>
<accession>A0A438H9T6</accession>
<name>A0A438H9T6_VITVI</name>
<dbReference type="AlphaFoldDB" id="A0A438H9T6"/>
<dbReference type="InterPro" id="IPR013103">
    <property type="entry name" value="RVT_2"/>
</dbReference>
<dbReference type="Pfam" id="PF22936">
    <property type="entry name" value="Pol_BBD"/>
    <property type="match status" value="1"/>
</dbReference>
<reference evidence="4 5" key="1">
    <citation type="journal article" date="2018" name="PLoS Genet.">
        <title>Population sequencing reveals clonal diversity and ancestral inbreeding in the grapevine cultivar Chardonnay.</title>
        <authorList>
            <person name="Roach M.J."/>
            <person name="Johnson D.L."/>
            <person name="Bohlmann J."/>
            <person name="van Vuuren H.J."/>
            <person name="Jones S.J."/>
            <person name="Pretorius I.S."/>
            <person name="Schmidt S.A."/>
            <person name="Borneman A.R."/>
        </authorList>
    </citation>
    <scope>NUCLEOTIDE SEQUENCE [LARGE SCALE GENOMIC DNA]</scope>
    <source>
        <strain evidence="5">cv. Chardonnay</strain>
        <tissue evidence="4">Leaf</tissue>
    </source>
</reference>
<protein>
    <submittedName>
        <fullName evidence="4">Retrovirus-related Pol polyprotein from transposon RE2</fullName>
    </submittedName>
</protein>